<evidence type="ECO:0000256" key="1">
    <source>
        <dbReference type="SAM" id="MobiDB-lite"/>
    </source>
</evidence>
<dbReference type="InterPro" id="IPR055592">
    <property type="entry name" value="DUF7168"/>
</dbReference>
<dbReference type="RefSeq" id="WP_340285866.1">
    <property type="nucleotide sequence ID" value="NZ_JBBJUP010000001.1"/>
</dbReference>
<gene>
    <name evidence="4" type="ORF">WJX68_02310</name>
</gene>
<evidence type="ECO:0000313" key="4">
    <source>
        <dbReference type="EMBL" id="MEJ8277751.1"/>
    </source>
</evidence>
<comment type="caution">
    <text evidence="4">The sequence shown here is derived from an EMBL/GenBank/DDBJ whole genome shotgun (WGS) entry which is preliminary data.</text>
</comment>
<reference evidence="4 5" key="1">
    <citation type="submission" date="2024-03" db="EMBL/GenBank/DDBJ databases">
        <title>Draft genome sequence of Pseudonocardia sp. DW16-2.</title>
        <authorList>
            <person name="Duangmal K."/>
        </authorList>
    </citation>
    <scope>NUCLEOTIDE SEQUENCE [LARGE SCALE GENOMIC DNA]</scope>
    <source>
        <strain evidence="4 5">DW16-2</strain>
    </source>
</reference>
<sequence>MSTAQDTGRRIDVGTAPGEHVPGARLDRIRKLLAKAERAGTPDEAEIYTDKAFALMARHGIDEALLAGRAGPARADPIGRTRVVVDNPYSGAKARLLGWTASALRCRWVMHDQRGGSVAAVTVFGFASDRERVELLYTSLLLQATAALAAVRPPDPRESVAAYRRSWIYGFAGRVHERLLEAERTALGDDEAETGRAAASTELVLADRGAEVDRAYDAEFGRLRRARRPQVSGTGFRHGAAAADRADLGGSRLGAPTGVPGIGGRAG</sequence>
<dbReference type="InterPro" id="IPR024498">
    <property type="entry name" value="DUF2786"/>
</dbReference>
<evidence type="ECO:0000259" key="3">
    <source>
        <dbReference type="Pfam" id="PF23771"/>
    </source>
</evidence>
<feature type="region of interest" description="Disordered" evidence="1">
    <location>
        <begin position="231"/>
        <end position="267"/>
    </location>
</feature>
<feature type="domain" description="DUF2786" evidence="2">
    <location>
        <begin position="26"/>
        <end position="63"/>
    </location>
</feature>
<protein>
    <submittedName>
        <fullName evidence="4">DUF2786 domain-containing protein</fullName>
    </submittedName>
</protein>
<dbReference type="Proteomes" id="UP001364211">
    <property type="component" value="Unassembled WGS sequence"/>
</dbReference>
<dbReference type="EMBL" id="JBBJUP010000001">
    <property type="protein sequence ID" value="MEJ8277751.1"/>
    <property type="molecule type" value="Genomic_DNA"/>
</dbReference>
<evidence type="ECO:0000313" key="5">
    <source>
        <dbReference type="Proteomes" id="UP001364211"/>
    </source>
</evidence>
<keyword evidence="5" id="KW-1185">Reference proteome</keyword>
<evidence type="ECO:0000259" key="2">
    <source>
        <dbReference type="Pfam" id="PF10979"/>
    </source>
</evidence>
<name>A0ABU8T1B8_9PSEU</name>
<proteinExistence type="predicted"/>
<accession>A0ABU8T1B8</accession>
<dbReference type="Pfam" id="PF23771">
    <property type="entry name" value="DUF7168"/>
    <property type="match status" value="1"/>
</dbReference>
<feature type="domain" description="DUF7168" evidence="3">
    <location>
        <begin position="93"/>
        <end position="199"/>
    </location>
</feature>
<organism evidence="4 5">
    <name type="scientific">Pseudonocardia spirodelae</name>
    <dbReference type="NCBI Taxonomy" id="3133431"/>
    <lineage>
        <taxon>Bacteria</taxon>
        <taxon>Bacillati</taxon>
        <taxon>Actinomycetota</taxon>
        <taxon>Actinomycetes</taxon>
        <taxon>Pseudonocardiales</taxon>
        <taxon>Pseudonocardiaceae</taxon>
        <taxon>Pseudonocardia</taxon>
    </lineage>
</organism>
<dbReference type="Pfam" id="PF10979">
    <property type="entry name" value="DUF2786"/>
    <property type="match status" value="1"/>
</dbReference>